<dbReference type="KEGG" id="fcj:RN605_05800"/>
<dbReference type="PANTHER" id="PTHR43451">
    <property type="entry name" value="ACETYLTRANSFERASE (GNAT) FAMILY PROTEIN"/>
    <property type="match status" value="1"/>
</dbReference>
<dbReference type="InterPro" id="IPR016181">
    <property type="entry name" value="Acyl_CoA_acyltransferase"/>
</dbReference>
<protein>
    <submittedName>
        <fullName evidence="2">GNAT family N-acetyltransferase</fullName>
    </submittedName>
</protein>
<reference evidence="2 4" key="1">
    <citation type="submission" date="2023-09" db="EMBL/GenBank/DDBJ databases">
        <title>Flavobacterium sp. a novel bacteria isolate from Pepper rhizosphere.</title>
        <authorList>
            <person name="Peng Y."/>
            <person name="Lee J."/>
        </authorList>
    </citation>
    <scope>NUCLEOTIDE SEQUENCE</scope>
    <source>
        <strain evidence="2">PMR2A8</strain>
        <strain evidence="3 4">PMTSA4</strain>
    </source>
</reference>
<dbReference type="Pfam" id="PF13673">
    <property type="entry name" value="Acetyltransf_10"/>
    <property type="match status" value="1"/>
</dbReference>
<dbReference type="InterPro" id="IPR052564">
    <property type="entry name" value="N-acetyltrans/Recomb-assoc"/>
</dbReference>
<dbReference type="PROSITE" id="PS51186">
    <property type="entry name" value="GNAT"/>
    <property type="match status" value="1"/>
</dbReference>
<accession>A0AA96EXP8</accession>
<dbReference type="EMBL" id="CP134878">
    <property type="protein sequence ID" value="WNM18820.1"/>
    <property type="molecule type" value="Genomic_DNA"/>
</dbReference>
<name>A0AA96EXP8_9FLAO</name>
<organism evidence="2">
    <name type="scientific">Flavobacterium capsici</name>
    <dbReference type="NCBI Taxonomy" id="3075618"/>
    <lineage>
        <taxon>Bacteria</taxon>
        <taxon>Pseudomonadati</taxon>
        <taxon>Bacteroidota</taxon>
        <taxon>Flavobacteriia</taxon>
        <taxon>Flavobacteriales</taxon>
        <taxon>Flavobacteriaceae</taxon>
        <taxon>Flavobacterium</taxon>
    </lineage>
</organism>
<dbReference type="AlphaFoldDB" id="A0AA96EXP8"/>
<dbReference type="Proteomes" id="UP001304515">
    <property type="component" value="Chromosome"/>
</dbReference>
<evidence type="ECO:0000313" key="3">
    <source>
        <dbReference type="EMBL" id="WNM22871.1"/>
    </source>
</evidence>
<dbReference type="RefSeq" id="WP_313323027.1">
    <property type="nucleotide sequence ID" value="NZ_CP134878.1"/>
</dbReference>
<dbReference type="EMBL" id="CP134890">
    <property type="protein sequence ID" value="WNM22871.1"/>
    <property type="molecule type" value="Genomic_DNA"/>
</dbReference>
<proteinExistence type="predicted"/>
<evidence type="ECO:0000313" key="2">
    <source>
        <dbReference type="EMBL" id="WNM18820.1"/>
    </source>
</evidence>
<evidence type="ECO:0000313" key="4">
    <source>
        <dbReference type="Proteomes" id="UP001304515"/>
    </source>
</evidence>
<feature type="domain" description="N-acetyltransferase" evidence="1">
    <location>
        <begin position="2"/>
        <end position="165"/>
    </location>
</feature>
<gene>
    <name evidence="3" type="ORF">RN605_05800</name>
    <name evidence="2" type="ORF">RN608_12500</name>
</gene>
<dbReference type="InterPro" id="IPR000182">
    <property type="entry name" value="GNAT_dom"/>
</dbReference>
<dbReference type="PANTHER" id="PTHR43451:SF1">
    <property type="entry name" value="ACETYLTRANSFERASE"/>
    <property type="match status" value="1"/>
</dbReference>
<keyword evidence="4" id="KW-1185">Reference proteome</keyword>
<dbReference type="Gene3D" id="3.40.630.30">
    <property type="match status" value="1"/>
</dbReference>
<dbReference type="SUPFAM" id="SSF55729">
    <property type="entry name" value="Acyl-CoA N-acyltransferases (Nat)"/>
    <property type="match status" value="1"/>
</dbReference>
<evidence type="ECO:0000259" key="1">
    <source>
        <dbReference type="PROSITE" id="PS51186"/>
    </source>
</evidence>
<dbReference type="GO" id="GO:0016747">
    <property type="term" value="F:acyltransferase activity, transferring groups other than amino-acyl groups"/>
    <property type="evidence" value="ECO:0007669"/>
    <property type="project" value="InterPro"/>
</dbReference>
<dbReference type="CDD" id="cd04301">
    <property type="entry name" value="NAT_SF"/>
    <property type="match status" value="1"/>
</dbReference>
<sequence length="165" mass="19200">MITINQNSDSDFKTIRTIAKVVWPVTYGKILSQEQLDYMFEMMYSIESLQKQSQIKKHNFIIAYEDLIPLGFASYEFNCENSNKTKVHKIYILPNLQGKGIGKTIINYISDEALKQNDKAVFLNVNRYNSAKYFYEKIGFSIVKEEDIDIGNGYLMEDYVMEKAI</sequence>
<accession>A0AA96F6P7</accession>